<accession>A0A2H3DKJ1</accession>
<sequence length="126" mass="14807">MRTLDLLSSWPLLRYLHFSFARGDEENTQPRVAQFYDRTCERIHEVVGGYRCRNPTEGMHELIVITALPIMCGRNTTKILTCLCLCKCNMSASHLVEYHKYRYLNTNTKCEYKSRPSHVTCYPQMH</sequence>
<dbReference type="Proteomes" id="UP000217790">
    <property type="component" value="Unassembled WGS sequence"/>
</dbReference>
<dbReference type="InParanoid" id="A0A2H3DKJ1"/>
<dbReference type="EMBL" id="KZ293660">
    <property type="protein sequence ID" value="PBK92002.1"/>
    <property type="molecule type" value="Genomic_DNA"/>
</dbReference>
<organism evidence="1 2">
    <name type="scientific">Armillaria gallica</name>
    <name type="common">Bulbous honey fungus</name>
    <name type="synonym">Armillaria bulbosa</name>
    <dbReference type="NCBI Taxonomy" id="47427"/>
    <lineage>
        <taxon>Eukaryota</taxon>
        <taxon>Fungi</taxon>
        <taxon>Dikarya</taxon>
        <taxon>Basidiomycota</taxon>
        <taxon>Agaricomycotina</taxon>
        <taxon>Agaricomycetes</taxon>
        <taxon>Agaricomycetidae</taxon>
        <taxon>Agaricales</taxon>
        <taxon>Marasmiineae</taxon>
        <taxon>Physalacriaceae</taxon>
        <taxon>Armillaria</taxon>
    </lineage>
</organism>
<dbReference type="STRING" id="47427.A0A2H3DKJ1"/>
<evidence type="ECO:0000313" key="1">
    <source>
        <dbReference type="EMBL" id="PBK92002.1"/>
    </source>
</evidence>
<reference evidence="2" key="1">
    <citation type="journal article" date="2017" name="Nat. Ecol. Evol.">
        <title>Genome expansion and lineage-specific genetic innovations in the forest pathogenic fungi Armillaria.</title>
        <authorList>
            <person name="Sipos G."/>
            <person name="Prasanna A.N."/>
            <person name="Walter M.C."/>
            <person name="O'Connor E."/>
            <person name="Balint B."/>
            <person name="Krizsan K."/>
            <person name="Kiss B."/>
            <person name="Hess J."/>
            <person name="Varga T."/>
            <person name="Slot J."/>
            <person name="Riley R."/>
            <person name="Boka B."/>
            <person name="Rigling D."/>
            <person name="Barry K."/>
            <person name="Lee J."/>
            <person name="Mihaltcheva S."/>
            <person name="LaButti K."/>
            <person name="Lipzen A."/>
            <person name="Waldron R."/>
            <person name="Moloney N.M."/>
            <person name="Sperisen C."/>
            <person name="Kredics L."/>
            <person name="Vagvoelgyi C."/>
            <person name="Patrignani A."/>
            <person name="Fitzpatrick D."/>
            <person name="Nagy I."/>
            <person name="Doyle S."/>
            <person name="Anderson J.B."/>
            <person name="Grigoriev I.V."/>
            <person name="Gueldener U."/>
            <person name="Muensterkoetter M."/>
            <person name="Nagy L.G."/>
        </authorList>
    </citation>
    <scope>NUCLEOTIDE SEQUENCE [LARGE SCALE GENOMIC DNA]</scope>
    <source>
        <strain evidence="2">Ar21-2</strain>
    </source>
</reference>
<gene>
    <name evidence="1" type="ORF">ARMGADRAFT_195169</name>
</gene>
<proteinExistence type="predicted"/>
<keyword evidence="2" id="KW-1185">Reference proteome</keyword>
<dbReference type="AlphaFoldDB" id="A0A2H3DKJ1"/>
<name>A0A2H3DKJ1_ARMGA</name>
<evidence type="ECO:0000313" key="2">
    <source>
        <dbReference type="Proteomes" id="UP000217790"/>
    </source>
</evidence>
<protein>
    <submittedName>
        <fullName evidence="1">Uncharacterized protein</fullName>
    </submittedName>
</protein>